<organism evidence="4 5">
    <name type="scientific">Sphingobacterium thalpophilum</name>
    <dbReference type="NCBI Taxonomy" id="259"/>
    <lineage>
        <taxon>Bacteria</taxon>
        <taxon>Pseudomonadati</taxon>
        <taxon>Bacteroidota</taxon>
        <taxon>Sphingobacteriia</taxon>
        <taxon>Sphingobacteriales</taxon>
        <taxon>Sphingobacteriaceae</taxon>
        <taxon>Sphingobacterium</taxon>
    </lineage>
</organism>
<dbReference type="GO" id="GO:0043419">
    <property type="term" value="P:urea catabolic process"/>
    <property type="evidence" value="ECO:0007669"/>
    <property type="project" value="UniProtKB-UniRule"/>
</dbReference>
<reference evidence="4 5" key="1">
    <citation type="submission" date="2019-05" db="EMBL/GenBank/DDBJ databases">
        <authorList>
            <consortium name="Pathogen Informatics"/>
        </authorList>
    </citation>
    <scope>NUCLEOTIDE SEQUENCE [LARGE SCALE GENOMIC DNA]</scope>
    <source>
        <strain evidence="4 5">NCTC11429</strain>
    </source>
</reference>
<dbReference type="HAMAP" id="MF_01954">
    <property type="entry name" value="Urease_beta"/>
    <property type="match status" value="1"/>
</dbReference>
<comment type="pathway">
    <text evidence="3">Nitrogen metabolism; urea degradation; CO(2) and NH(3) from urea (urease route): step 1/1.</text>
</comment>
<dbReference type="RefSeq" id="WP_425570396.1">
    <property type="nucleotide sequence ID" value="NZ_CP158797.1"/>
</dbReference>
<dbReference type="PANTHER" id="PTHR33569:SF1">
    <property type="entry name" value="UREASE"/>
    <property type="match status" value="1"/>
</dbReference>
<dbReference type="InterPro" id="IPR036461">
    <property type="entry name" value="Urease_betasu_sf"/>
</dbReference>
<dbReference type="InterPro" id="IPR050069">
    <property type="entry name" value="Urease_subunit"/>
</dbReference>
<evidence type="ECO:0000256" key="2">
    <source>
        <dbReference type="ARBA" id="ARBA00047778"/>
    </source>
</evidence>
<protein>
    <recommendedName>
        <fullName evidence="3">Urease subunit beta</fullName>
        <ecNumber evidence="3">3.5.1.5</ecNumber>
    </recommendedName>
    <alternativeName>
        <fullName evidence="3">Urea amidohydrolase subunit beta</fullName>
    </alternativeName>
</protein>
<comment type="similarity">
    <text evidence="3">Belongs to the urease beta subunit family.</text>
</comment>
<dbReference type="CDD" id="cd00407">
    <property type="entry name" value="Urease_beta"/>
    <property type="match status" value="1"/>
</dbReference>
<evidence type="ECO:0000313" key="4">
    <source>
        <dbReference type="EMBL" id="VTR54688.1"/>
    </source>
</evidence>
<name>A0A4V6KXC6_9SPHI</name>
<dbReference type="UniPathway" id="UPA00258">
    <property type="reaction ID" value="UER00370"/>
</dbReference>
<dbReference type="PANTHER" id="PTHR33569">
    <property type="entry name" value="UREASE"/>
    <property type="match status" value="1"/>
</dbReference>
<comment type="catalytic activity">
    <reaction evidence="2 3">
        <text>urea + 2 H2O + H(+) = hydrogencarbonate + 2 NH4(+)</text>
        <dbReference type="Rhea" id="RHEA:20557"/>
        <dbReference type="ChEBI" id="CHEBI:15377"/>
        <dbReference type="ChEBI" id="CHEBI:15378"/>
        <dbReference type="ChEBI" id="CHEBI:16199"/>
        <dbReference type="ChEBI" id="CHEBI:17544"/>
        <dbReference type="ChEBI" id="CHEBI:28938"/>
        <dbReference type="EC" id="3.5.1.5"/>
    </reaction>
</comment>
<evidence type="ECO:0000313" key="5">
    <source>
        <dbReference type="Proteomes" id="UP000308196"/>
    </source>
</evidence>
<dbReference type="Pfam" id="PF00699">
    <property type="entry name" value="Urease_beta"/>
    <property type="match status" value="1"/>
</dbReference>
<dbReference type="STRING" id="1123265.GCA_000686625_00479"/>
<dbReference type="GO" id="GO:0035550">
    <property type="term" value="C:urease complex"/>
    <property type="evidence" value="ECO:0007669"/>
    <property type="project" value="InterPro"/>
</dbReference>
<dbReference type="Proteomes" id="UP000308196">
    <property type="component" value="Chromosome"/>
</dbReference>
<dbReference type="SUPFAM" id="SSF51278">
    <property type="entry name" value="Urease, beta-subunit"/>
    <property type="match status" value="1"/>
</dbReference>
<dbReference type="EC" id="3.5.1.5" evidence="3"/>
<dbReference type="Gene3D" id="2.10.150.10">
    <property type="entry name" value="Urease, beta subunit"/>
    <property type="match status" value="1"/>
</dbReference>
<evidence type="ECO:0000256" key="3">
    <source>
        <dbReference type="HAMAP-Rule" id="MF_01954"/>
    </source>
</evidence>
<keyword evidence="1 3" id="KW-0378">Hydrolase</keyword>
<dbReference type="AlphaFoldDB" id="A0A4V6KXC6"/>
<dbReference type="NCBIfam" id="TIGR00192">
    <property type="entry name" value="urease_beta"/>
    <property type="match status" value="1"/>
</dbReference>
<keyword evidence="3" id="KW-0963">Cytoplasm</keyword>
<sequence>MMIPGEFFIADGHVICNEGREVTTITVTNTGDRPIQVGSHFHFFEVNRMMEFDRAKAFGKRLNIIASTAVRFEPGESKEVELVPYAGAKRIYGHNDLVNGDTETEVAKENALKKVKEKGFKNKVS</sequence>
<dbReference type="FunFam" id="2.10.150.10:FF:000001">
    <property type="entry name" value="Urease subunit beta"/>
    <property type="match status" value="1"/>
</dbReference>
<dbReference type="NCBIfam" id="NF009682">
    <property type="entry name" value="PRK13203.1"/>
    <property type="match status" value="1"/>
</dbReference>
<proteinExistence type="inferred from homology"/>
<dbReference type="KEGG" id="stha:NCTC11429_05142"/>
<gene>
    <name evidence="4" type="primary">ureA_2</name>
    <name evidence="3" type="synonym">ureB</name>
    <name evidence="4" type="ORF">NCTC11429_05142</name>
</gene>
<dbReference type="GO" id="GO:0009039">
    <property type="term" value="F:urease activity"/>
    <property type="evidence" value="ECO:0007669"/>
    <property type="project" value="UniProtKB-UniRule"/>
</dbReference>
<dbReference type="EMBL" id="LR590484">
    <property type="protein sequence ID" value="VTR54688.1"/>
    <property type="molecule type" value="Genomic_DNA"/>
</dbReference>
<dbReference type="InterPro" id="IPR002019">
    <property type="entry name" value="Urease_beta-like"/>
</dbReference>
<comment type="subunit">
    <text evidence="3">Heterotrimer of UreA (gamma), UreB (beta) and UreC (alpha) subunits. Three heterotrimers associate to form the active enzyme.</text>
</comment>
<evidence type="ECO:0000256" key="1">
    <source>
        <dbReference type="ARBA" id="ARBA00022801"/>
    </source>
</evidence>
<accession>A0A4V6KXC6</accession>
<comment type="subcellular location">
    <subcellularLocation>
        <location evidence="3">Cytoplasm</location>
    </subcellularLocation>
</comment>